<sequence>MNFDIDIYSDGAVIEDMLKMKASGIVTGFTTNPSLMKQAGITNYVAFAKEVLDKVEGMPISFEVFADDFDTMEKEALKLASLGENVYVKIPITNTKGESSTELIRKLSEKGLRLNITAIMTLKQVSDTVEALSEGTENIVSVFAGRVADTGVDPLPLMEDSLKVCHKKAGTKLLWASSREAYNIIQAEKIGVDIITATPAILSKLSMYHMDLNELSLETVKMFNRDIQTLGFTILDVE</sequence>
<keyword evidence="2" id="KW-0808">Transferase</keyword>
<dbReference type="EMBL" id="JAFLVR010000015">
    <property type="protein sequence ID" value="MBO0452015.1"/>
    <property type="molecule type" value="Genomic_DNA"/>
</dbReference>
<keyword evidence="1" id="KW-0704">Schiff base</keyword>
<accession>A0ABS3HEY1</accession>
<proteinExistence type="predicted"/>
<evidence type="ECO:0000313" key="3">
    <source>
        <dbReference type="Proteomes" id="UP000664495"/>
    </source>
</evidence>
<dbReference type="Gene3D" id="3.20.20.70">
    <property type="entry name" value="Aldolase class I"/>
    <property type="match status" value="1"/>
</dbReference>
<gene>
    <name evidence="2" type="ORF">JZO85_07010</name>
</gene>
<reference evidence="2 3" key="1">
    <citation type="submission" date="2021-03" db="EMBL/GenBank/DDBJ databases">
        <title>Enterococcal diversity collection.</title>
        <authorList>
            <person name="Gilmore M.S."/>
            <person name="Schwartzman J."/>
            <person name="Van Tyne D."/>
            <person name="Martin M."/>
            <person name="Earl A.M."/>
            <person name="Manson A.L."/>
            <person name="Straub T."/>
            <person name="Salamzade R."/>
            <person name="Saavedra J."/>
            <person name="Lebreton F."/>
            <person name="Prichula J."/>
            <person name="Schaufler K."/>
            <person name="Gaca A."/>
            <person name="Sgardioli B."/>
            <person name="Wagenaar J."/>
            <person name="Strong T."/>
        </authorList>
    </citation>
    <scope>NUCLEOTIDE SEQUENCE [LARGE SCALE GENOMIC DNA]</scope>
    <source>
        <strain evidence="2 3">MJM16</strain>
    </source>
</reference>
<name>A0ABS3HEY1_9ENTE</name>
<dbReference type="RefSeq" id="WP_207107793.1">
    <property type="nucleotide sequence ID" value="NZ_JAFLVR010000015.1"/>
</dbReference>
<dbReference type="InterPro" id="IPR013785">
    <property type="entry name" value="Aldolase_TIM"/>
</dbReference>
<dbReference type="PANTHER" id="PTHR10683:SF40">
    <property type="entry name" value="FRUCTOSE-6-PHOSPHATE ALDOLASE 1-RELATED"/>
    <property type="match status" value="1"/>
</dbReference>
<dbReference type="Pfam" id="PF00923">
    <property type="entry name" value="TAL_FSA"/>
    <property type="match status" value="1"/>
</dbReference>
<dbReference type="InterPro" id="IPR001585">
    <property type="entry name" value="TAL/FSA"/>
</dbReference>
<dbReference type="InterPro" id="IPR011861">
    <property type="entry name" value="Transald_staph-type"/>
</dbReference>
<dbReference type="GO" id="GO:0004801">
    <property type="term" value="F:transaldolase activity"/>
    <property type="evidence" value="ECO:0007669"/>
    <property type="project" value="UniProtKB-EC"/>
</dbReference>
<dbReference type="SUPFAM" id="SSF51569">
    <property type="entry name" value="Aldolase"/>
    <property type="match status" value="1"/>
</dbReference>
<dbReference type="PANTHER" id="PTHR10683">
    <property type="entry name" value="TRANSALDOLASE"/>
    <property type="match status" value="1"/>
</dbReference>
<comment type="caution">
    <text evidence="2">The sequence shown here is derived from an EMBL/GenBank/DDBJ whole genome shotgun (WGS) entry which is preliminary data.</text>
</comment>
<keyword evidence="3" id="KW-1185">Reference proteome</keyword>
<dbReference type="NCBIfam" id="TIGR02134">
    <property type="entry name" value="transald_staph"/>
    <property type="match status" value="1"/>
</dbReference>
<dbReference type="EC" id="2.2.1.2" evidence="2"/>
<organism evidence="2 3">
    <name type="scientific">Candidatus Enterococcus murrayae</name>
    <dbReference type="NCBI Taxonomy" id="2815321"/>
    <lineage>
        <taxon>Bacteria</taxon>
        <taxon>Bacillati</taxon>
        <taxon>Bacillota</taxon>
        <taxon>Bacilli</taxon>
        <taxon>Lactobacillales</taxon>
        <taxon>Enterococcaceae</taxon>
        <taxon>Enterococcus</taxon>
    </lineage>
</organism>
<evidence type="ECO:0000313" key="2">
    <source>
        <dbReference type="EMBL" id="MBO0452015.1"/>
    </source>
</evidence>
<protein>
    <submittedName>
        <fullName evidence="2">Transaldolase</fullName>
        <ecNumber evidence="2">2.2.1.2</ecNumber>
    </submittedName>
</protein>
<evidence type="ECO:0000256" key="1">
    <source>
        <dbReference type="ARBA" id="ARBA00023270"/>
    </source>
</evidence>
<dbReference type="Proteomes" id="UP000664495">
    <property type="component" value="Unassembled WGS sequence"/>
</dbReference>